<reference evidence="2" key="1">
    <citation type="submission" date="2016-10" db="EMBL/GenBank/DDBJ databases">
        <authorList>
            <person name="Varghese N."/>
            <person name="Submissions S."/>
        </authorList>
    </citation>
    <scope>NUCLEOTIDE SEQUENCE [LARGE SCALE GENOMIC DNA]</scope>
    <source>
        <strain evidence="2">B48,IBRC-M 10115,DSM 25386,CECT 8001</strain>
    </source>
</reference>
<gene>
    <name evidence="1" type="ORF">SAMN05192533_10176</name>
</gene>
<dbReference type="STRING" id="930146.SAMN05192533_10176"/>
<keyword evidence="2" id="KW-1185">Reference proteome</keyword>
<proteinExistence type="predicted"/>
<evidence type="ECO:0000313" key="1">
    <source>
        <dbReference type="EMBL" id="SEM11805.1"/>
    </source>
</evidence>
<name>A0A1H7VSJ9_9BACI</name>
<dbReference type="OrthoDB" id="2664331at2"/>
<sequence>MSNCVPLGEHDDFCIPVECCPERIPTPLYPSPNSRLPHEELEELEARIEEANRLLLDLGLSERGNGFDDDFEELNEEARMRAFDGLVGQLVRVKIDCEAEEEEELFESVRSTTSGSPHRIKGVKAKKRANGFTRKKRKVKKRSLKRTSVPVTTKQAKRTVEGRVHLVGRNFVLLKNEEKEIFIPLLKVCSIFLKNRYATPANEADLLCIDPCFRRALTFQFGETVASSPELIQLFYRIPLNIYLLLLEGKKVRVRLADRLVVGTLIKVDKEQIRLCLKNDKEKTISLNQICTIFH</sequence>
<accession>A0A1H7VSJ9</accession>
<dbReference type="Proteomes" id="UP000198553">
    <property type="component" value="Unassembled WGS sequence"/>
</dbReference>
<organism evidence="1 2">
    <name type="scientific">Mesobacillus persicus</name>
    <dbReference type="NCBI Taxonomy" id="930146"/>
    <lineage>
        <taxon>Bacteria</taxon>
        <taxon>Bacillati</taxon>
        <taxon>Bacillota</taxon>
        <taxon>Bacilli</taxon>
        <taxon>Bacillales</taxon>
        <taxon>Bacillaceae</taxon>
        <taxon>Mesobacillus</taxon>
    </lineage>
</organism>
<dbReference type="AlphaFoldDB" id="A0A1H7VSJ9"/>
<evidence type="ECO:0000313" key="2">
    <source>
        <dbReference type="Proteomes" id="UP000198553"/>
    </source>
</evidence>
<protein>
    <submittedName>
        <fullName evidence="1">Uncharacterized protein</fullName>
    </submittedName>
</protein>
<dbReference type="EMBL" id="FOBW01000001">
    <property type="protein sequence ID" value="SEM11805.1"/>
    <property type="molecule type" value="Genomic_DNA"/>
</dbReference>
<dbReference type="RefSeq" id="WP_139195369.1">
    <property type="nucleotide sequence ID" value="NZ_FOBW01000001.1"/>
</dbReference>